<evidence type="ECO:0000256" key="1">
    <source>
        <dbReference type="SAM" id="Phobius"/>
    </source>
</evidence>
<protein>
    <recommendedName>
        <fullName evidence="3">Transmembrane protein</fullName>
    </recommendedName>
</protein>
<evidence type="ECO:0008006" key="3">
    <source>
        <dbReference type="Google" id="ProtNLM"/>
    </source>
</evidence>
<feature type="transmembrane region" description="Helical" evidence="1">
    <location>
        <begin position="47"/>
        <end position="67"/>
    </location>
</feature>
<keyword evidence="1" id="KW-1133">Transmembrane helix</keyword>
<evidence type="ECO:0000313" key="2">
    <source>
        <dbReference type="EMBL" id="AVP12858.1"/>
    </source>
</evidence>
<dbReference type="RefSeq" id="YP_009478078.1">
    <property type="nucleotide sequence ID" value="NC_037476.1"/>
</dbReference>
<dbReference type="GeneID" id="36494058"/>
<dbReference type="EMBL" id="MG029262">
    <property type="protein sequence ID" value="AVP12858.1"/>
    <property type="molecule type" value="Genomic_DNA"/>
</dbReference>
<reference evidence="2" key="1">
    <citation type="journal article" date="2018" name="Bryologist">
        <title>Complete mitochondrial genome sequence of Anthoceros angustus: conservative evolution of the mitogenomes in hornworts.</title>
        <authorList>
            <person name="Dong S."/>
            <person name="Xue J."/>
            <person name="Zhang S."/>
            <person name="Zhang L."/>
            <person name="Wu H."/>
            <person name="Chen Z."/>
            <person name="Goffinet B."/>
            <person name="Liu Y."/>
        </authorList>
    </citation>
    <scope>NUCLEOTIDE SEQUENCE</scope>
</reference>
<keyword evidence="1" id="KW-0812">Transmembrane</keyword>
<accession>A0A2P1L4X3</accession>
<sequence>MRLPTSTRPTSGPCHGHWPPFKEKAKRLRRQACFFSWLKEENAKSRFSGVLFYLFLPCTSMASLVGFACSREREKRVAFNKLKSDSLFLSKFARLAYLFSRFFLLIGR</sequence>
<name>A0A2P1L4X3_ANTAG</name>
<gene>
    <name evidence="2" type="primary">ORF109</name>
    <name evidence="2" type="ORF">AnanMp50</name>
</gene>
<dbReference type="AlphaFoldDB" id="A0A2P1L4X3"/>
<proteinExistence type="predicted"/>
<keyword evidence="2" id="KW-0496">Mitochondrion</keyword>
<organism evidence="2">
    <name type="scientific">Anthoceros angustus</name>
    <name type="common">Hornwort</name>
    <name type="synonym">Anthoceros formosae</name>
    <dbReference type="NCBI Taxonomy" id="48387"/>
    <lineage>
        <taxon>Eukaryota</taxon>
        <taxon>Viridiplantae</taxon>
        <taxon>Streptophyta</taxon>
        <taxon>Embryophyta</taxon>
        <taxon>Anthocerotophyta</taxon>
        <taxon>Anthocerotopsida</taxon>
        <taxon>Anthocerotidae</taxon>
        <taxon>Anthocerotales</taxon>
        <taxon>Anthocerotaceae</taxon>
        <taxon>Anthoceros</taxon>
    </lineage>
</organism>
<geneLocation type="mitochondrion" evidence="2"/>
<keyword evidence="1" id="KW-0472">Membrane</keyword>